<evidence type="ECO:0000256" key="5">
    <source>
        <dbReference type="ARBA" id="ARBA00023002"/>
    </source>
</evidence>
<evidence type="ECO:0000259" key="6">
    <source>
        <dbReference type="Pfam" id="PF00441"/>
    </source>
</evidence>
<dbReference type="InterPro" id="IPR037069">
    <property type="entry name" value="AcylCoA_DH/ox_N_sf"/>
</dbReference>
<dbReference type="InterPro" id="IPR036250">
    <property type="entry name" value="AcylCo_DH-like_C"/>
</dbReference>
<keyword evidence="4" id="KW-0274">FAD</keyword>
<reference evidence="8 9" key="1">
    <citation type="submission" date="2020-11" db="EMBL/GenBank/DDBJ databases">
        <title>A novel isolate from a Black sea contaminated sediment with potential to produce alkanes: Plantactinospora alkalitolerans sp. nov.</title>
        <authorList>
            <person name="Carro L."/>
            <person name="Veyisoglu A."/>
            <person name="Guven K."/>
            <person name="Schumann P."/>
            <person name="Klenk H.-P."/>
            <person name="Sahin N."/>
        </authorList>
    </citation>
    <scope>NUCLEOTIDE SEQUENCE [LARGE SCALE GENOMIC DNA]</scope>
    <source>
        <strain evidence="8 9">S1510</strain>
    </source>
</reference>
<evidence type="ECO:0000313" key="9">
    <source>
        <dbReference type="Proteomes" id="UP000638560"/>
    </source>
</evidence>
<accession>A0ABS0GRN0</accession>
<dbReference type="Pfam" id="PF02771">
    <property type="entry name" value="Acyl-CoA_dh_N"/>
    <property type="match status" value="1"/>
</dbReference>
<dbReference type="Proteomes" id="UP000638560">
    <property type="component" value="Unassembled WGS sequence"/>
</dbReference>
<organism evidence="8 9">
    <name type="scientific">Plantactinospora alkalitolerans</name>
    <dbReference type="NCBI Taxonomy" id="2789879"/>
    <lineage>
        <taxon>Bacteria</taxon>
        <taxon>Bacillati</taxon>
        <taxon>Actinomycetota</taxon>
        <taxon>Actinomycetes</taxon>
        <taxon>Micromonosporales</taxon>
        <taxon>Micromonosporaceae</taxon>
        <taxon>Plantactinospora</taxon>
    </lineage>
</organism>
<dbReference type="SUPFAM" id="SSF56645">
    <property type="entry name" value="Acyl-CoA dehydrogenase NM domain-like"/>
    <property type="match status" value="1"/>
</dbReference>
<dbReference type="Pfam" id="PF00441">
    <property type="entry name" value="Acyl-CoA_dh_1"/>
    <property type="match status" value="1"/>
</dbReference>
<keyword evidence="3" id="KW-0285">Flavoprotein</keyword>
<dbReference type="EMBL" id="JADPUN010000093">
    <property type="protein sequence ID" value="MBF9128837.1"/>
    <property type="molecule type" value="Genomic_DNA"/>
</dbReference>
<evidence type="ECO:0000256" key="4">
    <source>
        <dbReference type="ARBA" id="ARBA00022827"/>
    </source>
</evidence>
<proteinExistence type="inferred from homology"/>
<dbReference type="Gene3D" id="1.20.140.10">
    <property type="entry name" value="Butyryl-CoA Dehydrogenase, subunit A, domain 3"/>
    <property type="match status" value="1"/>
</dbReference>
<dbReference type="PANTHER" id="PTHR43884:SF20">
    <property type="entry name" value="ACYL-COA DEHYDROGENASE FADE28"/>
    <property type="match status" value="1"/>
</dbReference>
<evidence type="ECO:0000259" key="7">
    <source>
        <dbReference type="Pfam" id="PF02771"/>
    </source>
</evidence>
<name>A0ABS0GRN0_9ACTN</name>
<evidence type="ECO:0000313" key="8">
    <source>
        <dbReference type="EMBL" id="MBF9128837.1"/>
    </source>
</evidence>
<comment type="cofactor">
    <cofactor evidence="1">
        <name>FAD</name>
        <dbReference type="ChEBI" id="CHEBI:57692"/>
    </cofactor>
</comment>
<keyword evidence="5" id="KW-0560">Oxidoreductase</keyword>
<evidence type="ECO:0000256" key="2">
    <source>
        <dbReference type="ARBA" id="ARBA00009347"/>
    </source>
</evidence>
<dbReference type="InterPro" id="IPR009100">
    <property type="entry name" value="AcylCoA_DH/oxidase_NM_dom_sf"/>
</dbReference>
<protein>
    <submittedName>
        <fullName evidence="8">Acyl-CoA/acyl-ACP dehydrogenase</fullName>
    </submittedName>
</protein>
<evidence type="ECO:0000256" key="1">
    <source>
        <dbReference type="ARBA" id="ARBA00001974"/>
    </source>
</evidence>
<feature type="domain" description="Acyl-CoA dehydrogenase/oxidase N-terminal" evidence="7">
    <location>
        <begin position="15"/>
        <end position="109"/>
    </location>
</feature>
<feature type="domain" description="Acyl-CoA dehydrogenase/oxidase C-terminal" evidence="6">
    <location>
        <begin position="198"/>
        <end position="314"/>
    </location>
</feature>
<keyword evidence="9" id="KW-1185">Reference proteome</keyword>
<evidence type="ECO:0000256" key="3">
    <source>
        <dbReference type="ARBA" id="ARBA00022630"/>
    </source>
</evidence>
<dbReference type="Gene3D" id="1.10.540.10">
    <property type="entry name" value="Acyl-CoA dehydrogenase/oxidase, N-terminal domain"/>
    <property type="match status" value="1"/>
</dbReference>
<sequence length="355" mass="37516">MLTAEQVRLRAPSAEQRELAASAAGMFFRPDRDERVDAGPEGDFDRGRWTELAGTGLLGAAVPEGAGGLGLSVPDLVVLTEQAGRALLPGPVVETSWIAAPALAALGQEWAPALAATLHGDRVAAAVDATLRGPDLDVASYVVVPADGSDLLCAADRLGATLRVSTQDRLERSFRIARGPDGGGSAAQPLPLTDGLRVLDRGRLGAAAYLVGVAGGLLEQSISYARLREQFGRPIGAFQAVRHRLADSYVELEFARSAVWGAACDVAEGDPAAPVAITCASVAARRAFAEADRHCLQTHGGIGFTWEHPLHVWLKRGATFAARYGLRRDLETELGERLLARTGQQPRGRPPRPHI</sequence>
<dbReference type="InterPro" id="IPR009075">
    <property type="entry name" value="AcylCo_DH/oxidase_C"/>
</dbReference>
<comment type="caution">
    <text evidence="8">The sequence shown here is derived from an EMBL/GenBank/DDBJ whole genome shotgun (WGS) entry which is preliminary data.</text>
</comment>
<dbReference type="SUPFAM" id="SSF47203">
    <property type="entry name" value="Acyl-CoA dehydrogenase C-terminal domain-like"/>
    <property type="match status" value="1"/>
</dbReference>
<gene>
    <name evidence="8" type="ORF">I0C86_07540</name>
</gene>
<dbReference type="InterPro" id="IPR013786">
    <property type="entry name" value="AcylCoA_DH/ox_N"/>
</dbReference>
<dbReference type="RefSeq" id="WP_196200486.1">
    <property type="nucleotide sequence ID" value="NZ_JADPUN010000093.1"/>
</dbReference>
<comment type="similarity">
    <text evidence="2">Belongs to the acyl-CoA dehydrogenase family.</text>
</comment>
<dbReference type="PANTHER" id="PTHR43884">
    <property type="entry name" value="ACYL-COA DEHYDROGENASE"/>
    <property type="match status" value="1"/>
</dbReference>